<sequence length="182" mass="20370">MFMRTQRLFLRPVFPEDWRDIYRGIADYGVISMLARAPWPYRQEDAQSFCKDANADGRTRFAITLPDEAGAPIIGMIGFEQLDGEAEELGYWIAQTRQGRGYATEAVRGMIEIAEAFGIESLEAGHFIDNPASGKVLRKAGFRETGEIHRTKSTGRGGAEVPTRRFVKWIGMNAQQVRPVAA</sequence>
<gene>
    <name evidence="5" type="ORF">AAV99_06700</name>
</gene>
<comment type="similarity">
    <text evidence="3">Belongs to the acetyltransferase family. RimJ subfamily.</text>
</comment>
<protein>
    <recommendedName>
        <fullName evidence="4">N-acetyltransferase domain-containing protein</fullName>
    </recommendedName>
</protein>
<dbReference type="PANTHER" id="PTHR43792:SF8">
    <property type="entry name" value="[RIBOSOMAL PROTEIN US5]-ALANINE N-ACETYLTRANSFERASE"/>
    <property type="match status" value="1"/>
</dbReference>
<dbReference type="SUPFAM" id="SSF55729">
    <property type="entry name" value="Acyl-CoA N-acyltransferases (Nat)"/>
    <property type="match status" value="1"/>
</dbReference>
<dbReference type="PATRIC" id="fig|874156.12.peg.1380"/>
<organism evidence="5 6">
    <name type="scientific">Aurantiacibacter marinus</name>
    <dbReference type="NCBI Taxonomy" id="874156"/>
    <lineage>
        <taxon>Bacteria</taxon>
        <taxon>Pseudomonadati</taxon>
        <taxon>Pseudomonadota</taxon>
        <taxon>Alphaproteobacteria</taxon>
        <taxon>Sphingomonadales</taxon>
        <taxon>Erythrobacteraceae</taxon>
        <taxon>Aurantiacibacter</taxon>
    </lineage>
</organism>
<dbReference type="PROSITE" id="PS51186">
    <property type="entry name" value="GNAT"/>
    <property type="match status" value="1"/>
</dbReference>
<dbReference type="Gene3D" id="3.40.630.30">
    <property type="match status" value="1"/>
</dbReference>
<dbReference type="EMBL" id="LBHU01000002">
    <property type="protein sequence ID" value="KLI63463.1"/>
    <property type="molecule type" value="Genomic_DNA"/>
</dbReference>
<reference evidence="5 6" key="1">
    <citation type="submission" date="2015-04" db="EMBL/GenBank/DDBJ databases">
        <title>The draft genome sequence of Erythrobacter marinus HWDM-33.</title>
        <authorList>
            <person name="Zhuang L."/>
            <person name="Liu Y."/>
            <person name="Shao Z."/>
        </authorList>
    </citation>
    <scope>NUCLEOTIDE SEQUENCE [LARGE SCALE GENOMIC DNA]</scope>
    <source>
        <strain evidence="5 6">HWDM-33</strain>
    </source>
</reference>
<evidence type="ECO:0000313" key="6">
    <source>
        <dbReference type="Proteomes" id="UP000053455"/>
    </source>
</evidence>
<dbReference type="InterPro" id="IPR000182">
    <property type="entry name" value="GNAT_dom"/>
</dbReference>
<evidence type="ECO:0000256" key="1">
    <source>
        <dbReference type="ARBA" id="ARBA00022679"/>
    </source>
</evidence>
<keyword evidence="1" id="KW-0808">Transferase</keyword>
<dbReference type="STRING" id="874156.GCA_001021555_01980"/>
<dbReference type="GO" id="GO:0016747">
    <property type="term" value="F:acyltransferase activity, transferring groups other than amino-acyl groups"/>
    <property type="evidence" value="ECO:0007669"/>
    <property type="project" value="InterPro"/>
</dbReference>
<dbReference type="InterPro" id="IPR051531">
    <property type="entry name" value="N-acetyltransferase"/>
</dbReference>
<evidence type="ECO:0000256" key="3">
    <source>
        <dbReference type="ARBA" id="ARBA00038502"/>
    </source>
</evidence>
<accession>A0A0H0XLJ7</accession>
<feature type="domain" description="N-acetyltransferase" evidence="4">
    <location>
        <begin position="8"/>
        <end position="168"/>
    </location>
</feature>
<proteinExistence type="inferred from homology"/>
<name>A0A0H0XLJ7_9SPHN</name>
<evidence type="ECO:0000259" key="4">
    <source>
        <dbReference type="PROSITE" id="PS51186"/>
    </source>
</evidence>
<dbReference type="Pfam" id="PF13302">
    <property type="entry name" value="Acetyltransf_3"/>
    <property type="match status" value="1"/>
</dbReference>
<dbReference type="OrthoDB" id="9804153at2"/>
<dbReference type="RefSeq" id="WP_047093274.1">
    <property type="nucleotide sequence ID" value="NZ_LBHU01000002.1"/>
</dbReference>
<evidence type="ECO:0000313" key="5">
    <source>
        <dbReference type="EMBL" id="KLI63463.1"/>
    </source>
</evidence>
<dbReference type="InterPro" id="IPR016181">
    <property type="entry name" value="Acyl_CoA_acyltransferase"/>
</dbReference>
<comment type="caution">
    <text evidence="5">The sequence shown here is derived from an EMBL/GenBank/DDBJ whole genome shotgun (WGS) entry which is preliminary data.</text>
</comment>
<evidence type="ECO:0000256" key="2">
    <source>
        <dbReference type="ARBA" id="ARBA00023315"/>
    </source>
</evidence>
<keyword evidence="2" id="KW-0012">Acyltransferase</keyword>
<dbReference type="PANTHER" id="PTHR43792">
    <property type="entry name" value="GNAT FAMILY, PUTATIVE (AFU_ORTHOLOGUE AFUA_3G00765)-RELATED-RELATED"/>
    <property type="match status" value="1"/>
</dbReference>
<keyword evidence="6" id="KW-1185">Reference proteome</keyword>
<dbReference type="Proteomes" id="UP000053455">
    <property type="component" value="Unassembled WGS sequence"/>
</dbReference>
<dbReference type="AlphaFoldDB" id="A0A0H0XLJ7"/>